<name>A0A091BFM2_9GAMM</name>
<evidence type="ECO:0000313" key="3">
    <source>
        <dbReference type="Proteomes" id="UP000029385"/>
    </source>
</evidence>
<evidence type="ECO:0000256" key="1">
    <source>
        <dbReference type="SAM" id="Phobius"/>
    </source>
</evidence>
<keyword evidence="3" id="KW-1185">Reference proteome</keyword>
<dbReference type="RefSeq" id="WP_022970142.1">
    <property type="nucleotide sequence ID" value="NZ_ATVD01000005.1"/>
</dbReference>
<feature type="transmembrane region" description="Helical" evidence="1">
    <location>
        <begin position="12"/>
        <end position="33"/>
    </location>
</feature>
<dbReference type="AlphaFoldDB" id="A0A091BFM2"/>
<keyword evidence="1" id="KW-0812">Transmembrane</keyword>
<dbReference type="EMBL" id="AVCI01000006">
    <property type="protein sequence ID" value="KFN43185.1"/>
    <property type="molecule type" value="Genomic_DNA"/>
</dbReference>
<reference evidence="2 3" key="1">
    <citation type="submission" date="2013-09" db="EMBL/GenBank/DDBJ databases">
        <title>Genome sequencing of Arenimonas oryziterrae.</title>
        <authorList>
            <person name="Chen F."/>
            <person name="Wang G."/>
        </authorList>
    </citation>
    <scope>NUCLEOTIDE SEQUENCE [LARGE SCALE GENOMIC DNA]</scope>
    <source>
        <strain evidence="2 3">YC6267</strain>
    </source>
</reference>
<dbReference type="OrthoDB" id="5767259at2"/>
<comment type="caution">
    <text evidence="2">The sequence shown here is derived from an EMBL/GenBank/DDBJ whole genome shotgun (WGS) entry which is preliminary data.</text>
</comment>
<accession>A0A091BFM2</accession>
<protein>
    <recommendedName>
        <fullName evidence="4">General secretion pathway protein GspM</fullName>
    </recommendedName>
</protein>
<dbReference type="NCBIfam" id="NF040576">
    <property type="entry name" value="T2SS_GspM_XpsM"/>
    <property type="match status" value="1"/>
</dbReference>
<proteinExistence type="predicted"/>
<sequence>MAKPDSLPPRWRVLGGVALAVLVAYLVLVHWWFTAPMLTMGEEIDALRTQEASLRAEAAQRADIEKQLAQVRAFEADNPGFLPEANRGLAIAALVERLERVVSAASSNPAACQITSRTPAEPASEKQPFQRVVVQVRLRCGMGEIAAVMHALESGRPQLFIDNLELLSRGSYLVPGSDAGGGGVDVSFDLYGYLPLATTPEVPRA</sequence>
<dbReference type="STRING" id="1121015.GCA_000420545_02536"/>
<dbReference type="Proteomes" id="UP000029385">
    <property type="component" value="Unassembled WGS sequence"/>
</dbReference>
<organism evidence="2 3">
    <name type="scientific">Arenimonas oryziterrae DSM 21050 = YC6267</name>
    <dbReference type="NCBI Taxonomy" id="1121015"/>
    <lineage>
        <taxon>Bacteria</taxon>
        <taxon>Pseudomonadati</taxon>
        <taxon>Pseudomonadota</taxon>
        <taxon>Gammaproteobacteria</taxon>
        <taxon>Lysobacterales</taxon>
        <taxon>Lysobacteraceae</taxon>
        <taxon>Arenimonas</taxon>
    </lineage>
</organism>
<evidence type="ECO:0000313" key="2">
    <source>
        <dbReference type="EMBL" id="KFN43185.1"/>
    </source>
</evidence>
<dbReference type="eggNOG" id="ENOG5030CV1">
    <property type="taxonomic scope" value="Bacteria"/>
</dbReference>
<dbReference type="InterPro" id="IPR034756">
    <property type="entry name" value="T2SSM_b"/>
</dbReference>
<keyword evidence="1" id="KW-0472">Membrane</keyword>
<gene>
    <name evidence="2" type="ORF">N789_11525</name>
</gene>
<dbReference type="Pfam" id="PF10741">
    <property type="entry name" value="T2SSM_b"/>
    <property type="match status" value="1"/>
</dbReference>
<evidence type="ECO:0008006" key="4">
    <source>
        <dbReference type="Google" id="ProtNLM"/>
    </source>
</evidence>
<dbReference type="PATRIC" id="fig|1121015.4.peg.1783"/>
<keyword evidence="1" id="KW-1133">Transmembrane helix</keyword>